<evidence type="ECO:0000313" key="1">
    <source>
        <dbReference type="EMBL" id="GGL91377.1"/>
    </source>
</evidence>
<dbReference type="RefSeq" id="WP_028286066.1">
    <property type="nucleotide sequence ID" value="NZ_BMLF01000001.1"/>
</dbReference>
<gene>
    <name evidence="1" type="ORF">GCM10011534_11930</name>
</gene>
<name>A0A917SPQ8_9RHOB</name>
<reference evidence="1" key="1">
    <citation type="journal article" date="2014" name="Int. J. Syst. Evol. Microbiol.">
        <title>Complete genome sequence of Corynebacterium casei LMG S-19264T (=DSM 44701T), isolated from a smear-ripened cheese.</title>
        <authorList>
            <consortium name="US DOE Joint Genome Institute (JGI-PGF)"/>
            <person name="Walter F."/>
            <person name="Albersmeier A."/>
            <person name="Kalinowski J."/>
            <person name="Ruckert C."/>
        </authorList>
    </citation>
    <scope>NUCLEOTIDE SEQUENCE</scope>
    <source>
        <strain evidence="1">CGMCC 1.6293</strain>
    </source>
</reference>
<proteinExistence type="predicted"/>
<organism evidence="1 2">
    <name type="scientific">Pseudooceanicola nanhaiensis</name>
    <dbReference type="NCBI Taxonomy" id="375761"/>
    <lineage>
        <taxon>Bacteria</taxon>
        <taxon>Pseudomonadati</taxon>
        <taxon>Pseudomonadota</taxon>
        <taxon>Alphaproteobacteria</taxon>
        <taxon>Rhodobacterales</taxon>
        <taxon>Paracoccaceae</taxon>
        <taxon>Pseudooceanicola</taxon>
    </lineage>
</organism>
<accession>A0A917SPQ8</accession>
<evidence type="ECO:0000313" key="2">
    <source>
        <dbReference type="Proteomes" id="UP000649829"/>
    </source>
</evidence>
<dbReference type="EMBL" id="BMLF01000001">
    <property type="protein sequence ID" value="GGL91377.1"/>
    <property type="molecule type" value="Genomic_DNA"/>
</dbReference>
<sequence length="221" mass="25107">MTDRPILFSGQMVRALLEGRKTQTRRVIKSRGFPPQFCGGRYDDKNDPECWGWEDFDRGEWITLDQWRRWTFVPYAPGDRLWVREAWASIDACTHNDPGSQALVDRGFYRADHPVDCGDVSRWRPSIHMPRWASRLTLIVTDVRVQRVQQISCDDAVAEGVEVNPAGVVLIDGVAHSGKAAFRKLWDSLNGPRGFGWDANPWVAAYTFTVHHRNIDAAAAA</sequence>
<keyword evidence="2" id="KW-1185">Reference proteome</keyword>
<dbReference type="AlphaFoldDB" id="A0A917SPQ8"/>
<comment type="caution">
    <text evidence="1">The sequence shown here is derived from an EMBL/GenBank/DDBJ whole genome shotgun (WGS) entry which is preliminary data.</text>
</comment>
<dbReference type="Proteomes" id="UP000649829">
    <property type="component" value="Unassembled WGS sequence"/>
</dbReference>
<reference evidence="1" key="2">
    <citation type="submission" date="2020-09" db="EMBL/GenBank/DDBJ databases">
        <authorList>
            <person name="Sun Q."/>
            <person name="Zhou Y."/>
        </authorList>
    </citation>
    <scope>NUCLEOTIDE SEQUENCE</scope>
    <source>
        <strain evidence="1">CGMCC 1.6293</strain>
    </source>
</reference>
<protein>
    <submittedName>
        <fullName evidence="1">Phage-like protein</fullName>
    </submittedName>
</protein>